<sequence>MPKYRCTSIDQVGIPGAELEIITTLPSTPLGHGMGDVGLWSGPGRDLLALAGDRSVLHQASECTHCAVDISKGWSGLRCQGLIILSHCFVLM</sequence>
<accession>A0AAV7A613</accession>
<evidence type="ECO:0000313" key="1">
    <source>
        <dbReference type="EMBL" id="KAG8557049.1"/>
    </source>
</evidence>
<gene>
    <name evidence="1" type="ORF">GDO81_018308</name>
</gene>
<proteinExistence type="predicted"/>
<evidence type="ECO:0000313" key="2">
    <source>
        <dbReference type="Proteomes" id="UP000824782"/>
    </source>
</evidence>
<protein>
    <submittedName>
        <fullName evidence="1">Uncharacterized protein</fullName>
    </submittedName>
</protein>
<dbReference type="EMBL" id="WNYA01000009">
    <property type="protein sequence ID" value="KAG8557049.1"/>
    <property type="molecule type" value="Genomic_DNA"/>
</dbReference>
<organism evidence="1 2">
    <name type="scientific">Engystomops pustulosus</name>
    <name type="common">Tungara frog</name>
    <name type="synonym">Physalaemus pustulosus</name>
    <dbReference type="NCBI Taxonomy" id="76066"/>
    <lineage>
        <taxon>Eukaryota</taxon>
        <taxon>Metazoa</taxon>
        <taxon>Chordata</taxon>
        <taxon>Craniata</taxon>
        <taxon>Vertebrata</taxon>
        <taxon>Euteleostomi</taxon>
        <taxon>Amphibia</taxon>
        <taxon>Batrachia</taxon>
        <taxon>Anura</taxon>
        <taxon>Neobatrachia</taxon>
        <taxon>Hyloidea</taxon>
        <taxon>Leptodactylidae</taxon>
        <taxon>Leiuperinae</taxon>
        <taxon>Engystomops</taxon>
    </lineage>
</organism>
<keyword evidence="2" id="KW-1185">Reference proteome</keyword>
<dbReference type="AlphaFoldDB" id="A0AAV7A613"/>
<reference evidence="1" key="1">
    <citation type="thesis" date="2020" institute="ProQuest LLC" country="789 East Eisenhower Parkway, Ann Arbor, MI, USA">
        <title>Comparative Genomics and Chromosome Evolution.</title>
        <authorList>
            <person name="Mudd A.B."/>
        </authorList>
    </citation>
    <scope>NUCLEOTIDE SEQUENCE</scope>
    <source>
        <strain evidence="1">237g6f4</strain>
        <tissue evidence="1">Blood</tissue>
    </source>
</reference>
<dbReference type="Proteomes" id="UP000824782">
    <property type="component" value="Unassembled WGS sequence"/>
</dbReference>
<comment type="caution">
    <text evidence="1">The sequence shown here is derived from an EMBL/GenBank/DDBJ whole genome shotgun (WGS) entry which is preliminary data.</text>
</comment>
<name>A0AAV7A613_ENGPU</name>